<proteinExistence type="predicted"/>
<dbReference type="GO" id="GO:0006606">
    <property type="term" value="P:protein import into nucleus"/>
    <property type="evidence" value="ECO:0007669"/>
    <property type="project" value="TreeGrafter"/>
</dbReference>
<reference evidence="2 3" key="1">
    <citation type="journal article" date="2019" name="Sci. Rep.">
        <title>A high-quality genome of Eragrostis curvula grass provides insights into Poaceae evolution and supports new strategies to enhance forage quality.</title>
        <authorList>
            <person name="Carballo J."/>
            <person name="Santos B.A.C.M."/>
            <person name="Zappacosta D."/>
            <person name="Garbus I."/>
            <person name="Selva J.P."/>
            <person name="Gallo C.A."/>
            <person name="Diaz A."/>
            <person name="Albertini E."/>
            <person name="Caccamo M."/>
            <person name="Echenique V."/>
        </authorList>
    </citation>
    <scope>NUCLEOTIDE SEQUENCE [LARGE SCALE GENOMIC DNA]</scope>
    <source>
        <strain evidence="3">cv. Victoria</strain>
        <tissue evidence="2">Leaf</tissue>
    </source>
</reference>
<dbReference type="InterPro" id="IPR011989">
    <property type="entry name" value="ARM-like"/>
</dbReference>
<dbReference type="InterPro" id="IPR016024">
    <property type="entry name" value="ARM-type_fold"/>
</dbReference>
<evidence type="ECO:0000313" key="3">
    <source>
        <dbReference type="Proteomes" id="UP000324897"/>
    </source>
</evidence>
<dbReference type="AlphaFoldDB" id="A0A5J9UJD4"/>
<evidence type="ECO:0000259" key="1">
    <source>
        <dbReference type="Pfam" id="PF08389"/>
    </source>
</evidence>
<comment type="caution">
    <text evidence="2">The sequence shown here is derived from an EMBL/GenBank/DDBJ whole genome shotgun (WGS) entry which is preliminary data.</text>
</comment>
<keyword evidence="3" id="KW-1185">Reference proteome</keyword>
<dbReference type="Proteomes" id="UP000324897">
    <property type="component" value="Chromosome 2"/>
</dbReference>
<accession>A0A5J9UJD4</accession>
<dbReference type="InterPro" id="IPR013598">
    <property type="entry name" value="Exportin-1/Importin-b-like"/>
</dbReference>
<dbReference type="PANTHER" id="PTHR12363:SF44">
    <property type="entry name" value="ARM REPEAT SUPERFAMILY PROTEIN"/>
    <property type="match status" value="1"/>
</dbReference>
<feature type="non-terminal residue" evidence="2">
    <location>
        <position position="591"/>
    </location>
</feature>
<dbReference type="OrthoDB" id="784750at2759"/>
<dbReference type="InterPro" id="IPR051345">
    <property type="entry name" value="Importin_beta-like_NTR"/>
</dbReference>
<dbReference type="Gene3D" id="1.25.10.10">
    <property type="entry name" value="Leucine-rich Repeat Variant"/>
    <property type="match status" value="1"/>
</dbReference>
<dbReference type="PANTHER" id="PTHR12363">
    <property type="entry name" value="TRANSPORTIN 3 AND IMPORTIN 13"/>
    <property type="match status" value="1"/>
</dbReference>
<sequence length="591" mass="64391">MDAGEASELQAQLAAAVHALNHDANPSARLAANQWLLALQRSPQGWAVATALLAAPDPPPPADLLFFAAQMLRRKIQSPGPALPGAGLAPQLLDALLLAARRFSAAPAPRQLLTQICLALSALALRAEGGVDGLFARMPHLPAPAVLELLTVLPEEAAQDQGGDTGVDAAARCRFTREVLAHAPAVIEFLHSQSENVPADDDGVPVHERNRRILRCLLSWVRVGCFLETPATTLATHPLLTFAFNSLQVSFSFDVAIEVMTELVSQHQELPEAFLNKMPYIREVLLLPALASRSEKIVAGLACLMCEVGQAAPALVAEGGSQALALADALLRCVAFTSDDWEIADSTLQFWCTLAHFILGIDVKTAKRNVVQELFLPVFSSLLDALLFRAQIDTDEHGADEAPCIPDGLAHFRMNLEELLVDICLLLGAPAYINKLFSRGWDFSSQSVPWKAVEVRMYALSMVADTILQDESPFDFSMIMHFVNILSSRTLVELNGSLFLVYKSFGDVIGSYSKWLSSSQSNIKPLLLFCALGISKSVSSNACSLALRKLCEDASSFIHEPQNLEILFWISEVLTEEPVHQKYYKDDQDYS</sequence>
<name>A0A5J9UJD4_9POAL</name>
<dbReference type="GO" id="GO:0005737">
    <property type="term" value="C:cytoplasm"/>
    <property type="evidence" value="ECO:0007669"/>
    <property type="project" value="TreeGrafter"/>
</dbReference>
<dbReference type="EMBL" id="RWGY01000013">
    <property type="protein sequence ID" value="TVU23300.1"/>
    <property type="molecule type" value="Genomic_DNA"/>
</dbReference>
<dbReference type="Pfam" id="PF24138">
    <property type="entry name" value="TPR_TNPO3_IPO13_2nd"/>
    <property type="match status" value="1"/>
</dbReference>
<protein>
    <recommendedName>
        <fullName evidence="1">Exportin-1/Importin-beta-like domain-containing protein</fullName>
    </recommendedName>
</protein>
<feature type="non-terminal residue" evidence="2">
    <location>
        <position position="1"/>
    </location>
</feature>
<dbReference type="InterPro" id="IPR057941">
    <property type="entry name" value="TPR_TNPO3_IPO13_2nd"/>
</dbReference>
<evidence type="ECO:0000313" key="2">
    <source>
        <dbReference type="EMBL" id="TVU23300.1"/>
    </source>
</evidence>
<dbReference type="Gramene" id="TVU23300">
    <property type="protein sequence ID" value="TVU23300"/>
    <property type="gene ID" value="EJB05_25656"/>
</dbReference>
<gene>
    <name evidence="2" type="ORF">EJB05_25656</name>
</gene>
<feature type="domain" description="Exportin-1/Importin-beta-like" evidence="1">
    <location>
        <begin position="109"/>
        <end position="259"/>
    </location>
</feature>
<dbReference type="Pfam" id="PF08389">
    <property type="entry name" value="Xpo1"/>
    <property type="match status" value="1"/>
</dbReference>
<organism evidence="2 3">
    <name type="scientific">Eragrostis curvula</name>
    <name type="common">weeping love grass</name>
    <dbReference type="NCBI Taxonomy" id="38414"/>
    <lineage>
        <taxon>Eukaryota</taxon>
        <taxon>Viridiplantae</taxon>
        <taxon>Streptophyta</taxon>
        <taxon>Embryophyta</taxon>
        <taxon>Tracheophyta</taxon>
        <taxon>Spermatophyta</taxon>
        <taxon>Magnoliopsida</taxon>
        <taxon>Liliopsida</taxon>
        <taxon>Poales</taxon>
        <taxon>Poaceae</taxon>
        <taxon>PACMAD clade</taxon>
        <taxon>Chloridoideae</taxon>
        <taxon>Eragrostideae</taxon>
        <taxon>Eragrostidinae</taxon>
        <taxon>Eragrostis</taxon>
    </lineage>
</organism>
<dbReference type="SUPFAM" id="SSF48371">
    <property type="entry name" value="ARM repeat"/>
    <property type="match status" value="1"/>
</dbReference>